<dbReference type="AlphaFoldDB" id="A0A645CRB2"/>
<name>A0A645CRB2_9ZZZZ</name>
<reference evidence="1" key="1">
    <citation type="submission" date="2019-08" db="EMBL/GenBank/DDBJ databases">
        <authorList>
            <person name="Kucharzyk K."/>
            <person name="Murdoch R.W."/>
            <person name="Higgins S."/>
            <person name="Loffler F."/>
        </authorList>
    </citation>
    <scope>NUCLEOTIDE SEQUENCE</scope>
</reference>
<evidence type="ECO:0000313" key="1">
    <source>
        <dbReference type="EMBL" id="MPM79461.1"/>
    </source>
</evidence>
<organism evidence="1">
    <name type="scientific">bioreactor metagenome</name>
    <dbReference type="NCBI Taxonomy" id="1076179"/>
    <lineage>
        <taxon>unclassified sequences</taxon>
        <taxon>metagenomes</taxon>
        <taxon>ecological metagenomes</taxon>
    </lineage>
</organism>
<protein>
    <submittedName>
        <fullName evidence="1">Uncharacterized protein</fullName>
    </submittedName>
</protein>
<gene>
    <name evidence="1" type="ORF">SDC9_126495</name>
</gene>
<comment type="caution">
    <text evidence="1">The sequence shown here is derived from an EMBL/GenBank/DDBJ whole genome shotgun (WGS) entry which is preliminary data.</text>
</comment>
<dbReference type="EMBL" id="VSSQ01029360">
    <property type="protein sequence ID" value="MPM79461.1"/>
    <property type="molecule type" value="Genomic_DNA"/>
</dbReference>
<sequence length="148" mass="16607">MDIFAVARVIHRVERADDAAHRFRERTEKVNIAVVRQEAVHPERFPRDVDIRRVPAALPVGIARRLQGALIGVRGLDDKPLSLPELMRPVFANLVNHPAKLVPDHDRVDGDVVRYALVRRALLERLIARHAKAVRNDLAAYAVVADGT</sequence>
<proteinExistence type="predicted"/>
<accession>A0A645CRB2</accession>